<dbReference type="PANTHER" id="PTHR10844:SF19">
    <property type="entry name" value="CAVEOLIN-2"/>
    <property type="match status" value="1"/>
</dbReference>
<dbReference type="InterPro" id="IPR001612">
    <property type="entry name" value="Caveolin"/>
</dbReference>
<proteinExistence type="inferred from homology"/>
<dbReference type="PANTHER" id="PTHR10844">
    <property type="entry name" value="CAVEOLIN"/>
    <property type="match status" value="1"/>
</dbReference>
<evidence type="ECO:0000256" key="3">
    <source>
        <dbReference type="ARBA" id="ARBA00004543"/>
    </source>
</evidence>
<evidence type="ECO:0000256" key="2">
    <source>
        <dbReference type="ARBA" id="ARBA00004395"/>
    </source>
</evidence>
<sequence>MTRKNTTESEHDSQQHEPPHQHQDIPQYDSVGEFDEDQENITEIEVKSIRGSTVSSRPRVTITQDPPHEIGERQVTIIEIDRSSTRASSKKDPAPSIPLPEHPAQQAISTARNSRAPTISDMAFDIGIENIAPVLSHKMDMDDRDPDNSVEYLNIFEVVRIYCYKVLTLIFGLIIAFLGGLLFALFAFINIWIVRPILILARMALSQVLVIWPMFLIYAVRPCFYSIGAVFSTARLHTSHGDQVLEVWEKHVHHV</sequence>
<dbReference type="GO" id="GO:0070836">
    <property type="term" value="P:caveola assembly"/>
    <property type="evidence" value="ECO:0007669"/>
    <property type="project" value="InterPro"/>
</dbReference>
<dbReference type="AlphaFoldDB" id="A0A8R1DNM0"/>
<feature type="compositionally biased region" description="Polar residues" evidence="8">
    <location>
        <begin position="50"/>
        <end position="64"/>
    </location>
</feature>
<feature type="compositionally biased region" description="Basic and acidic residues" evidence="8">
    <location>
        <begin position="79"/>
        <end position="93"/>
    </location>
</feature>
<evidence type="ECO:0000256" key="7">
    <source>
        <dbReference type="ARBA" id="ARBA00023136"/>
    </source>
</evidence>
<evidence type="ECO:0000256" key="6">
    <source>
        <dbReference type="ARBA" id="ARBA00023034"/>
    </source>
</evidence>
<evidence type="ECO:0000313" key="11">
    <source>
        <dbReference type="Proteomes" id="UP000005237"/>
    </source>
</evidence>
<dbReference type="GO" id="GO:0046662">
    <property type="term" value="P:regulation of egg-laying behavior"/>
    <property type="evidence" value="ECO:0007669"/>
    <property type="project" value="EnsemblMetazoa"/>
</dbReference>
<dbReference type="GO" id="GO:0060090">
    <property type="term" value="F:molecular adaptor activity"/>
    <property type="evidence" value="ECO:0007669"/>
    <property type="project" value="TreeGrafter"/>
</dbReference>
<dbReference type="GO" id="GO:0016324">
    <property type="term" value="C:apical plasma membrane"/>
    <property type="evidence" value="ECO:0007669"/>
    <property type="project" value="EnsemblMetazoa"/>
</dbReference>
<keyword evidence="9" id="KW-1133">Transmembrane helix</keyword>
<comment type="similarity">
    <text evidence="4">Belongs to the caveolin family.</text>
</comment>
<reference evidence="11" key="1">
    <citation type="submission" date="2010-08" db="EMBL/GenBank/DDBJ databases">
        <authorList>
            <consortium name="Caenorhabditis japonica Sequencing Consortium"/>
            <person name="Wilson R.K."/>
        </authorList>
    </citation>
    <scope>NUCLEOTIDE SEQUENCE [LARGE SCALE GENOMIC DNA]</scope>
    <source>
        <strain evidence="11">DF5081</strain>
    </source>
</reference>
<evidence type="ECO:0008006" key="12">
    <source>
        <dbReference type="Google" id="ProtNLM"/>
    </source>
</evidence>
<evidence type="ECO:0000256" key="5">
    <source>
        <dbReference type="ARBA" id="ARBA00022475"/>
    </source>
</evidence>
<dbReference type="GO" id="GO:0000139">
    <property type="term" value="C:Golgi membrane"/>
    <property type="evidence" value="ECO:0007669"/>
    <property type="project" value="UniProtKB-SubCell"/>
</dbReference>
<comment type="subcellular location">
    <subcellularLocation>
        <location evidence="1">Cell membrane</location>
        <topology evidence="1">Peripheral membrane protein</topology>
    </subcellularLocation>
    <subcellularLocation>
        <location evidence="2">Golgi apparatus membrane</location>
        <topology evidence="2">Peripheral membrane protein</topology>
    </subcellularLocation>
    <subcellularLocation>
        <location evidence="3">Membrane</location>
        <location evidence="3">Caveola</location>
        <topology evidence="3">Peripheral membrane protein</topology>
    </subcellularLocation>
</comment>
<name>A0A8R1DNM0_CAEJA</name>
<dbReference type="GO" id="GO:0007567">
    <property type="term" value="P:parturition"/>
    <property type="evidence" value="ECO:0007669"/>
    <property type="project" value="EnsemblMetazoa"/>
</dbReference>
<feature type="transmembrane region" description="Helical" evidence="9">
    <location>
        <begin position="166"/>
        <end position="193"/>
    </location>
</feature>
<reference evidence="10" key="2">
    <citation type="submission" date="2022-06" db="UniProtKB">
        <authorList>
            <consortium name="EnsemblMetazoa"/>
        </authorList>
    </citation>
    <scope>IDENTIFICATION</scope>
    <source>
        <strain evidence="10">DF5081</strain>
    </source>
</reference>
<keyword evidence="5" id="KW-1003">Cell membrane</keyword>
<dbReference type="Pfam" id="PF01146">
    <property type="entry name" value="Caveolin"/>
    <property type="match status" value="1"/>
</dbReference>
<feature type="compositionally biased region" description="Acidic residues" evidence="8">
    <location>
        <begin position="32"/>
        <end position="42"/>
    </location>
</feature>
<evidence type="ECO:0000313" key="10">
    <source>
        <dbReference type="EnsemblMetazoa" id="CJA07829.1"/>
    </source>
</evidence>
<protein>
    <recommendedName>
        <fullName evidence="12">Caveolin</fullName>
    </recommendedName>
</protein>
<dbReference type="EnsemblMetazoa" id="CJA07829.1">
    <property type="protein sequence ID" value="CJA07829.1"/>
    <property type="gene ID" value="WBGene00127033"/>
</dbReference>
<feature type="compositionally biased region" description="Basic and acidic residues" evidence="8">
    <location>
        <begin position="1"/>
        <end position="23"/>
    </location>
</feature>
<keyword evidence="7 9" id="KW-0472">Membrane</keyword>
<dbReference type="GO" id="GO:0005319">
    <property type="term" value="F:lipid transporter activity"/>
    <property type="evidence" value="ECO:0007669"/>
    <property type="project" value="EnsemblMetazoa"/>
</dbReference>
<evidence type="ECO:0000256" key="9">
    <source>
        <dbReference type="SAM" id="Phobius"/>
    </source>
</evidence>
<organism evidence="10 11">
    <name type="scientific">Caenorhabditis japonica</name>
    <dbReference type="NCBI Taxonomy" id="281687"/>
    <lineage>
        <taxon>Eukaryota</taxon>
        <taxon>Metazoa</taxon>
        <taxon>Ecdysozoa</taxon>
        <taxon>Nematoda</taxon>
        <taxon>Chromadorea</taxon>
        <taxon>Rhabditida</taxon>
        <taxon>Rhabditina</taxon>
        <taxon>Rhabditomorpha</taxon>
        <taxon>Rhabditoidea</taxon>
        <taxon>Rhabditidae</taxon>
        <taxon>Peloderinae</taxon>
        <taxon>Caenorhabditis</taxon>
    </lineage>
</organism>
<keyword evidence="6" id="KW-0333">Golgi apparatus</keyword>
<accession>A0A8R1DNM0</accession>
<keyword evidence="9" id="KW-0812">Transmembrane</keyword>
<feature type="region of interest" description="Disordered" evidence="8">
    <location>
        <begin position="1"/>
        <end position="110"/>
    </location>
</feature>
<keyword evidence="11" id="KW-1185">Reference proteome</keyword>
<feature type="transmembrane region" description="Helical" evidence="9">
    <location>
        <begin position="199"/>
        <end position="220"/>
    </location>
</feature>
<evidence type="ECO:0000256" key="8">
    <source>
        <dbReference type="SAM" id="MobiDB-lite"/>
    </source>
</evidence>
<dbReference type="GO" id="GO:0005901">
    <property type="term" value="C:caveola"/>
    <property type="evidence" value="ECO:0007669"/>
    <property type="project" value="UniProtKB-SubCell"/>
</dbReference>
<evidence type="ECO:0000256" key="4">
    <source>
        <dbReference type="ARBA" id="ARBA00010988"/>
    </source>
</evidence>
<evidence type="ECO:0000256" key="1">
    <source>
        <dbReference type="ARBA" id="ARBA00004202"/>
    </source>
</evidence>
<dbReference type="Proteomes" id="UP000005237">
    <property type="component" value="Unassembled WGS sequence"/>
</dbReference>